<sequence>MPSSIVESTITWFIEKRNLRRNWVAAQQLRELFDTAKTLYCHALAIQTYSYMFEVVLHSMVYASKIRGALVWEEATIDVGGPHAKAIKEVVCQISRSESCIGILGCQCILGCYNKKHRMWLSLWASCYSKHLNVMHKYLVGV</sequence>
<protein>
    <submittedName>
        <fullName evidence="1">Uncharacterized protein</fullName>
    </submittedName>
</protein>
<accession>D8QYK1</accession>
<organism evidence="2">
    <name type="scientific">Selaginella moellendorffii</name>
    <name type="common">Spikemoss</name>
    <dbReference type="NCBI Taxonomy" id="88036"/>
    <lineage>
        <taxon>Eukaryota</taxon>
        <taxon>Viridiplantae</taxon>
        <taxon>Streptophyta</taxon>
        <taxon>Embryophyta</taxon>
        <taxon>Tracheophyta</taxon>
        <taxon>Lycopodiopsida</taxon>
        <taxon>Selaginellales</taxon>
        <taxon>Selaginellaceae</taxon>
        <taxon>Selaginella</taxon>
    </lineage>
</organism>
<dbReference type="AlphaFoldDB" id="D8QYK1"/>
<keyword evidence="2" id="KW-1185">Reference proteome</keyword>
<dbReference type="Gramene" id="EFJ34252">
    <property type="protein sequence ID" value="EFJ34252"/>
    <property type="gene ID" value="SELMODRAFT_405432"/>
</dbReference>
<dbReference type="InParanoid" id="D8QYK1"/>
<reference evidence="1 2" key="1">
    <citation type="journal article" date="2011" name="Science">
        <title>The Selaginella genome identifies genetic changes associated with the evolution of vascular plants.</title>
        <authorList>
            <person name="Banks J.A."/>
            <person name="Nishiyama T."/>
            <person name="Hasebe M."/>
            <person name="Bowman J.L."/>
            <person name="Gribskov M."/>
            <person name="dePamphilis C."/>
            <person name="Albert V.A."/>
            <person name="Aono N."/>
            <person name="Aoyama T."/>
            <person name="Ambrose B.A."/>
            <person name="Ashton N.W."/>
            <person name="Axtell M.J."/>
            <person name="Barker E."/>
            <person name="Barker M.S."/>
            <person name="Bennetzen J.L."/>
            <person name="Bonawitz N.D."/>
            <person name="Chapple C."/>
            <person name="Cheng C."/>
            <person name="Correa L.G."/>
            <person name="Dacre M."/>
            <person name="DeBarry J."/>
            <person name="Dreyer I."/>
            <person name="Elias M."/>
            <person name="Engstrom E.M."/>
            <person name="Estelle M."/>
            <person name="Feng L."/>
            <person name="Finet C."/>
            <person name="Floyd S.K."/>
            <person name="Frommer W.B."/>
            <person name="Fujita T."/>
            <person name="Gramzow L."/>
            <person name="Gutensohn M."/>
            <person name="Harholt J."/>
            <person name="Hattori M."/>
            <person name="Heyl A."/>
            <person name="Hirai T."/>
            <person name="Hiwatashi Y."/>
            <person name="Ishikawa M."/>
            <person name="Iwata M."/>
            <person name="Karol K.G."/>
            <person name="Koehler B."/>
            <person name="Kolukisaoglu U."/>
            <person name="Kubo M."/>
            <person name="Kurata T."/>
            <person name="Lalonde S."/>
            <person name="Li K."/>
            <person name="Li Y."/>
            <person name="Litt A."/>
            <person name="Lyons E."/>
            <person name="Manning G."/>
            <person name="Maruyama T."/>
            <person name="Michael T.P."/>
            <person name="Mikami K."/>
            <person name="Miyazaki S."/>
            <person name="Morinaga S."/>
            <person name="Murata T."/>
            <person name="Mueller-Roeber B."/>
            <person name="Nelson D.R."/>
            <person name="Obara M."/>
            <person name="Oguri Y."/>
            <person name="Olmstead R.G."/>
            <person name="Onodera N."/>
            <person name="Petersen B.L."/>
            <person name="Pils B."/>
            <person name="Prigge M."/>
            <person name="Rensing S.A."/>
            <person name="Riano-Pachon D.M."/>
            <person name="Roberts A.W."/>
            <person name="Sato Y."/>
            <person name="Scheller H.V."/>
            <person name="Schulz B."/>
            <person name="Schulz C."/>
            <person name="Shakirov E.V."/>
            <person name="Shibagaki N."/>
            <person name="Shinohara N."/>
            <person name="Shippen D.E."/>
            <person name="Soerensen I."/>
            <person name="Sotooka R."/>
            <person name="Sugimoto N."/>
            <person name="Sugita M."/>
            <person name="Sumikawa N."/>
            <person name="Tanurdzic M."/>
            <person name="Theissen G."/>
            <person name="Ulvskov P."/>
            <person name="Wakazuki S."/>
            <person name="Weng J.K."/>
            <person name="Willats W.W."/>
            <person name="Wipf D."/>
            <person name="Wolf P.G."/>
            <person name="Yang L."/>
            <person name="Zimmer A.D."/>
            <person name="Zhu Q."/>
            <person name="Mitros T."/>
            <person name="Hellsten U."/>
            <person name="Loque D."/>
            <person name="Otillar R."/>
            <person name="Salamov A."/>
            <person name="Schmutz J."/>
            <person name="Shapiro H."/>
            <person name="Lindquist E."/>
            <person name="Lucas S."/>
            <person name="Rokhsar D."/>
            <person name="Grigoriev I.V."/>
        </authorList>
    </citation>
    <scope>NUCLEOTIDE SEQUENCE [LARGE SCALE GENOMIC DNA]</scope>
</reference>
<dbReference type="Proteomes" id="UP000001514">
    <property type="component" value="Unassembled WGS sequence"/>
</dbReference>
<name>D8QYK1_SELML</name>
<proteinExistence type="predicted"/>
<evidence type="ECO:0000313" key="2">
    <source>
        <dbReference type="Proteomes" id="UP000001514"/>
    </source>
</evidence>
<gene>
    <name evidence="1" type="ORF">SELMODRAFT_405432</name>
</gene>
<dbReference type="HOGENOM" id="CLU_1819183_0_0_1"/>
<dbReference type="EMBL" id="GL377569">
    <property type="protein sequence ID" value="EFJ34252.1"/>
    <property type="molecule type" value="Genomic_DNA"/>
</dbReference>
<dbReference type="KEGG" id="smo:SELMODRAFT_405432"/>
<evidence type="ECO:0000313" key="1">
    <source>
        <dbReference type="EMBL" id="EFJ34252.1"/>
    </source>
</evidence>